<evidence type="ECO:0000256" key="1">
    <source>
        <dbReference type="ARBA" id="ARBA00006066"/>
    </source>
</evidence>
<dbReference type="EMBL" id="AMQM01008869">
    <property type="status" value="NOT_ANNOTATED_CDS"/>
    <property type="molecule type" value="Genomic_DNA"/>
</dbReference>
<evidence type="ECO:0000313" key="4">
    <source>
        <dbReference type="EnsemblMetazoa" id="HelroP116956"/>
    </source>
</evidence>
<dbReference type="KEGG" id="hro:HELRODRAFT_116956"/>
<dbReference type="AlphaFoldDB" id="T1EGI8"/>
<dbReference type="EC" id="3.5.1.89" evidence="2"/>
<dbReference type="OrthoDB" id="440160at2759"/>
<dbReference type="Proteomes" id="UP000015101">
    <property type="component" value="Unassembled WGS sequence"/>
</dbReference>
<keyword evidence="5" id="KW-1185">Reference proteome</keyword>
<name>T1EGI8_HELRO</name>
<dbReference type="InterPro" id="IPR024078">
    <property type="entry name" value="LmbE-like_dom_sf"/>
</dbReference>
<comment type="similarity">
    <text evidence="1">Belongs to the PIGL family.</text>
</comment>
<dbReference type="RefSeq" id="XP_009011414.1">
    <property type="nucleotide sequence ID" value="XM_009013166.1"/>
</dbReference>
<evidence type="ECO:0000256" key="2">
    <source>
        <dbReference type="ARBA" id="ARBA00012176"/>
    </source>
</evidence>
<dbReference type="InterPro" id="IPR003737">
    <property type="entry name" value="GlcNAc_PI_deacetylase-related"/>
</dbReference>
<dbReference type="eggNOG" id="KOG3332">
    <property type="taxonomic scope" value="Eukaryota"/>
</dbReference>
<dbReference type="STRING" id="6412.T1EGI8"/>
<reference evidence="4" key="3">
    <citation type="submission" date="2015-06" db="UniProtKB">
        <authorList>
            <consortium name="EnsemblMetazoa"/>
        </authorList>
    </citation>
    <scope>IDENTIFICATION</scope>
</reference>
<dbReference type="SUPFAM" id="SSF102588">
    <property type="entry name" value="LmbE-like"/>
    <property type="match status" value="1"/>
</dbReference>
<gene>
    <name evidence="4" type="primary">20195690</name>
    <name evidence="3" type="ORF">HELRODRAFT_116956</name>
</gene>
<evidence type="ECO:0000313" key="3">
    <source>
        <dbReference type="EMBL" id="ESO10476.1"/>
    </source>
</evidence>
<reference evidence="3 5" key="2">
    <citation type="journal article" date="2013" name="Nature">
        <title>Insights into bilaterian evolution from three spiralian genomes.</title>
        <authorList>
            <person name="Simakov O."/>
            <person name="Marletaz F."/>
            <person name="Cho S.J."/>
            <person name="Edsinger-Gonzales E."/>
            <person name="Havlak P."/>
            <person name="Hellsten U."/>
            <person name="Kuo D.H."/>
            <person name="Larsson T."/>
            <person name="Lv J."/>
            <person name="Arendt D."/>
            <person name="Savage R."/>
            <person name="Osoegawa K."/>
            <person name="de Jong P."/>
            <person name="Grimwood J."/>
            <person name="Chapman J.A."/>
            <person name="Shapiro H."/>
            <person name="Aerts A."/>
            <person name="Otillar R.P."/>
            <person name="Terry A.Y."/>
            <person name="Boore J.L."/>
            <person name="Grigoriev I.V."/>
            <person name="Lindberg D.R."/>
            <person name="Seaver E.C."/>
            <person name="Weisblat D.A."/>
            <person name="Putnam N.H."/>
            <person name="Rokhsar D.S."/>
        </authorList>
    </citation>
    <scope>NUCLEOTIDE SEQUENCE</scope>
</reference>
<evidence type="ECO:0000313" key="5">
    <source>
        <dbReference type="Proteomes" id="UP000015101"/>
    </source>
</evidence>
<dbReference type="Pfam" id="PF02585">
    <property type="entry name" value="PIG-L"/>
    <property type="match status" value="1"/>
</dbReference>
<dbReference type="OMA" id="YVLESVN"/>
<dbReference type="InParanoid" id="T1EGI8"/>
<dbReference type="CTD" id="20195690"/>
<dbReference type="PANTHER" id="PTHR12993">
    <property type="entry name" value="N-ACETYLGLUCOSAMINYL-PHOSPHATIDYLINOSITOL DE-N-ACETYLASE-RELATED"/>
    <property type="match status" value="1"/>
</dbReference>
<dbReference type="GO" id="GO:0000225">
    <property type="term" value="F:N-acetylglucosaminylphosphatidylinositol deacetylase activity"/>
    <property type="evidence" value="ECO:0000318"/>
    <property type="project" value="GO_Central"/>
</dbReference>
<protein>
    <recommendedName>
        <fullName evidence="2">N-acetylglucosaminylphosphatidylinositol deacetylase</fullName>
        <ecNumber evidence="2">3.5.1.89</ecNumber>
    </recommendedName>
</protein>
<dbReference type="GO" id="GO:0005783">
    <property type="term" value="C:endoplasmic reticulum"/>
    <property type="evidence" value="ECO:0000318"/>
    <property type="project" value="GO_Central"/>
</dbReference>
<sequence>MFHNCNNLKILLITAHPDDESMFFAPTVLNLSPNHIFYVLCLSTGNYYKIGYKREEEFKKSCNILGVDENRAFIINNENLKDNPELVWNSTIVSDVVKGYTIKYQINVLITFDDYGVSGHLNHIAIHLGVRRLMRVYKIPGLSLFELKSVTVFRKYLSFVDVLCTMTCAELAFFCSFKQFKKALGAMLAHSSQMTWYRFLYIMFSRYMLVNELVPISF</sequence>
<dbReference type="Gene3D" id="3.40.50.10320">
    <property type="entry name" value="LmbE-like"/>
    <property type="match status" value="1"/>
</dbReference>
<reference evidence="5" key="1">
    <citation type="submission" date="2012-12" db="EMBL/GenBank/DDBJ databases">
        <authorList>
            <person name="Hellsten U."/>
            <person name="Grimwood J."/>
            <person name="Chapman J.A."/>
            <person name="Shapiro H."/>
            <person name="Aerts A."/>
            <person name="Otillar R.P."/>
            <person name="Terry A.Y."/>
            <person name="Boore J.L."/>
            <person name="Simakov O."/>
            <person name="Marletaz F."/>
            <person name="Cho S.-J."/>
            <person name="Edsinger-Gonzales E."/>
            <person name="Havlak P."/>
            <person name="Kuo D.-H."/>
            <person name="Larsson T."/>
            <person name="Lv J."/>
            <person name="Arendt D."/>
            <person name="Savage R."/>
            <person name="Osoegawa K."/>
            <person name="de Jong P."/>
            <person name="Lindberg D.R."/>
            <person name="Seaver E.C."/>
            <person name="Weisblat D.A."/>
            <person name="Putnam N.H."/>
            <person name="Grigoriev I.V."/>
            <person name="Rokhsar D.S."/>
        </authorList>
    </citation>
    <scope>NUCLEOTIDE SEQUENCE</scope>
</reference>
<dbReference type="UniPathway" id="UPA00196"/>
<dbReference type="GO" id="GO:0016020">
    <property type="term" value="C:membrane"/>
    <property type="evidence" value="ECO:0007669"/>
    <property type="project" value="GOC"/>
</dbReference>
<dbReference type="GO" id="GO:0006506">
    <property type="term" value="P:GPI anchor biosynthetic process"/>
    <property type="evidence" value="ECO:0007669"/>
    <property type="project" value="UniProtKB-UniPathway"/>
</dbReference>
<proteinExistence type="inferred from homology"/>
<dbReference type="HOGENOM" id="CLU_034979_1_0_1"/>
<dbReference type="FunCoup" id="T1EGI8">
    <property type="interactions" value="1306"/>
</dbReference>
<dbReference type="EnsemblMetazoa" id="HelroT116956">
    <property type="protein sequence ID" value="HelroP116956"/>
    <property type="gene ID" value="HelroG116956"/>
</dbReference>
<dbReference type="PANTHER" id="PTHR12993:SF11">
    <property type="entry name" value="N-ACETYLGLUCOSAMINYL-PHOSPHATIDYLINOSITOL DE-N-ACETYLASE"/>
    <property type="match status" value="1"/>
</dbReference>
<dbReference type="EMBL" id="KB095865">
    <property type="protein sequence ID" value="ESO10476.1"/>
    <property type="molecule type" value="Genomic_DNA"/>
</dbReference>
<accession>T1EGI8</accession>
<organism evidence="4 5">
    <name type="scientific">Helobdella robusta</name>
    <name type="common">Californian leech</name>
    <dbReference type="NCBI Taxonomy" id="6412"/>
    <lineage>
        <taxon>Eukaryota</taxon>
        <taxon>Metazoa</taxon>
        <taxon>Spiralia</taxon>
        <taxon>Lophotrochozoa</taxon>
        <taxon>Annelida</taxon>
        <taxon>Clitellata</taxon>
        <taxon>Hirudinea</taxon>
        <taxon>Rhynchobdellida</taxon>
        <taxon>Glossiphoniidae</taxon>
        <taxon>Helobdella</taxon>
    </lineage>
</organism>
<dbReference type="GeneID" id="20195690"/>